<feature type="transmembrane region" description="Helical" evidence="1">
    <location>
        <begin position="6"/>
        <end position="24"/>
    </location>
</feature>
<comment type="caution">
    <text evidence="2">The sequence shown here is derived from an EMBL/GenBank/DDBJ whole genome shotgun (WGS) entry which is preliminary data.</text>
</comment>
<dbReference type="EMBL" id="MFUU01000004">
    <property type="protein sequence ID" value="OGI86346.1"/>
    <property type="molecule type" value="Genomic_DNA"/>
</dbReference>
<dbReference type="Proteomes" id="UP000179352">
    <property type="component" value="Unassembled WGS sequence"/>
</dbReference>
<gene>
    <name evidence="2" type="ORF">A3A01_02175</name>
</gene>
<name>A0A1F6WWT0_9BACT</name>
<evidence type="ECO:0000313" key="3">
    <source>
        <dbReference type="Proteomes" id="UP000179352"/>
    </source>
</evidence>
<sequence length="126" mass="13304">MNKTASIIITLGLIAAIGVIFMGGSNDEATRNNVGIKNGIQYVTINAGGGYYPNLSSAQAGIPTKLIVKTRGVYDCSSALFIPSINYQNILPQTGDTEIDIGIPQIGEPLRGICGMGMYNFAVNFD</sequence>
<proteinExistence type="predicted"/>
<keyword evidence="1" id="KW-1133">Transmembrane helix</keyword>
<keyword evidence="1" id="KW-0472">Membrane</keyword>
<accession>A0A1F6WWT0</accession>
<protein>
    <recommendedName>
        <fullName evidence="4">EfeO-type cupredoxin-like domain-containing protein</fullName>
    </recommendedName>
</protein>
<dbReference type="InterPro" id="IPR008972">
    <property type="entry name" value="Cupredoxin"/>
</dbReference>
<dbReference type="AlphaFoldDB" id="A0A1F6WWT0"/>
<dbReference type="Gene3D" id="2.60.40.420">
    <property type="entry name" value="Cupredoxins - blue copper proteins"/>
    <property type="match status" value="1"/>
</dbReference>
<organism evidence="2 3">
    <name type="scientific">Candidatus Nomurabacteria bacterium RIFCSPLOWO2_01_FULL_39_17</name>
    <dbReference type="NCBI Taxonomy" id="1801770"/>
    <lineage>
        <taxon>Bacteria</taxon>
        <taxon>Candidatus Nomuraibacteriota</taxon>
    </lineage>
</organism>
<evidence type="ECO:0008006" key="4">
    <source>
        <dbReference type="Google" id="ProtNLM"/>
    </source>
</evidence>
<reference evidence="2 3" key="1">
    <citation type="journal article" date="2016" name="Nat. Commun.">
        <title>Thousands of microbial genomes shed light on interconnected biogeochemical processes in an aquifer system.</title>
        <authorList>
            <person name="Anantharaman K."/>
            <person name="Brown C.T."/>
            <person name="Hug L.A."/>
            <person name="Sharon I."/>
            <person name="Castelle C.J."/>
            <person name="Probst A.J."/>
            <person name="Thomas B.C."/>
            <person name="Singh A."/>
            <person name="Wilkins M.J."/>
            <person name="Karaoz U."/>
            <person name="Brodie E.L."/>
            <person name="Williams K.H."/>
            <person name="Hubbard S.S."/>
            <person name="Banfield J.F."/>
        </authorList>
    </citation>
    <scope>NUCLEOTIDE SEQUENCE [LARGE SCALE GENOMIC DNA]</scope>
</reference>
<evidence type="ECO:0000256" key="1">
    <source>
        <dbReference type="SAM" id="Phobius"/>
    </source>
</evidence>
<keyword evidence="1" id="KW-0812">Transmembrane</keyword>
<evidence type="ECO:0000313" key="2">
    <source>
        <dbReference type="EMBL" id="OGI86346.1"/>
    </source>
</evidence>
<dbReference type="STRING" id="1801770.A3A01_02175"/>